<dbReference type="AlphaFoldDB" id="A0AAW2EDJ9"/>
<evidence type="ECO:0000313" key="2">
    <source>
        <dbReference type="EMBL" id="KAL0101781.1"/>
    </source>
</evidence>
<name>A0AAW2EDJ9_9HYME</name>
<comment type="caution">
    <text evidence="2">The sequence shown here is derived from an EMBL/GenBank/DDBJ whole genome shotgun (WGS) entry which is preliminary data.</text>
</comment>
<dbReference type="Proteomes" id="UP001430953">
    <property type="component" value="Unassembled WGS sequence"/>
</dbReference>
<feature type="chain" id="PRO_5043351714" description="Secreted protein" evidence="1">
    <location>
        <begin position="26"/>
        <end position="167"/>
    </location>
</feature>
<proteinExistence type="predicted"/>
<protein>
    <recommendedName>
        <fullName evidence="4">Secreted protein</fullName>
    </recommendedName>
</protein>
<evidence type="ECO:0000256" key="1">
    <source>
        <dbReference type="SAM" id="SignalP"/>
    </source>
</evidence>
<gene>
    <name evidence="2" type="ORF">PUN28_019131</name>
</gene>
<sequence length="167" mass="19596">MLKIRQPRWQVSGFGLLLLVTLRSASNLSKLCSMGTVEYLTRSTCSFQVHSVPSCWPLPFLFFFLLFNDSITLSDPLIDPSAVFSISNLRTMQKRLAVGPLARTRNQKRYGKRRHHDAWLKRYRTLHAGRVMLSQHDSLAQHHRFLSFFFFFNEQHDKYNFQKVSDN</sequence>
<accession>A0AAW2EDJ9</accession>
<keyword evidence="3" id="KW-1185">Reference proteome</keyword>
<reference evidence="2 3" key="1">
    <citation type="submission" date="2023-03" db="EMBL/GenBank/DDBJ databases">
        <title>High recombination rates correlate with genetic variation in Cardiocondyla obscurior ants.</title>
        <authorList>
            <person name="Errbii M."/>
        </authorList>
    </citation>
    <scope>NUCLEOTIDE SEQUENCE [LARGE SCALE GENOMIC DNA]</scope>
    <source>
        <strain evidence="2">Alpha-2009</strain>
        <tissue evidence="2">Whole body</tissue>
    </source>
</reference>
<evidence type="ECO:0008006" key="4">
    <source>
        <dbReference type="Google" id="ProtNLM"/>
    </source>
</evidence>
<evidence type="ECO:0000313" key="3">
    <source>
        <dbReference type="Proteomes" id="UP001430953"/>
    </source>
</evidence>
<feature type="signal peptide" evidence="1">
    <location>
        <begin position="1"/>
        <end position="25"/>
    </location>
</feature>
<keyword evidence="1" id="KW-0732">Signal</keyword>
<dbReference type="EMBL" id="JADYXP020000024">
    <property type="protein sequence ID" value="KAL0101781.1"/>
    <property type="molecule type" value="Genomic_DNA"/>
</dbReference>
<organism evidence="2 3">
    <name type="scientific">Cardiocondyla obscurior</name>
    <dbReference type="NCBI Taxonomy" id="286306"/>
    <lineage>
        <taxon>Eukaryota</taxon>
        <taxon>Metazoa</taxon>
        <taxon>Ecdysozoa</taxon>
        <taxon>Arthropoda</taxon>
        <taxon>Hexapoda</taxon>
        <taxon>Insecta</taxon>
        <taxon>Pterygota</taxon>
        <taxon>Neoptera</taxon>
        <taxon>Endopterygota</taxon>
        <taxon>Hymenoptera</taxon>
        <taxon>Apocrita</taxon>
        <taxon>Aculeata</taxon>
        <taxon>Formicoidea</taxon>
        <taxon>Formicidae</taxon>
        <taxon>Myrmicinae</taxon>
        <taxon>Cardiocondyla</taxon>
    </lineage>
</organism>